<dbReference type="RefSeq" id="WP_073008160.1">
    <property type="nucleotide sequence ID" value="NZ_FQXD01000007.1"/>
</dbReference>
<name>A0A1M5T2P9_9BACI</name>
<dbReference type="AlphaFoldDB" id="A0A1M5T2P9"/>
<dbReference type="SUPFAM" id="SSF46689">
    <property type="entry name" value="Homeodomain-like"/>
    <property type="match status" value="1"/>
</dbReference>
<dbReference type="Pfam" id="PF00440">
    <property type="entry name" value="TetR_N"/>
    <property type="match status" value="1"/>
</dbReference>
<feature type="DNA-binding region" description="H-T-H motif" evidence="3">
    <location>
        <begin position="34"/>
        <end position="53"/>
    </location>
</feature>
<dbReference type="Gene3D" id="1.10.357.10">
    <property type="entry name" value="Tetracycline Repressor, domain 2"/>
    <property type="match status" value="1"/>
</dbReference>
<dbReference type="PROSITE" id="PS50977">
    <property type="entry name" value="HTH_TETR_2"/>
    <property type="match status" value="1"/>
</dbReference>
<evidence type="ECO:0000313" key="5">
    <source>
        <dbReference type="EMBL" id="SHH44966.1"/>
    </source>
</evidence>
<feature type="domain" description="HTH tetR-type" evidence="4">
    <location>
        <begin position="11"/>
        <end position="71"/>
    </location>
</feature>
<evidence type="ECO:0000256" key="2">
    <source>
        <dbReference type="ARBA" id="ARBA00023125"/>
    </source>
</evidence>
<dbReference type="OrthoDB" id="9810250at2"/>
<organism evidence="5 6">
    <name type="scientific">Virgibacillus chiguensis</name>
    <dbReference type="NCBI Taxonomy" id="411959"/>
    <lineage>
        <taxon>Bacteria</taxon>
        <taxon>Bacillati</taxon>
        <taxon>Bacillota</taxon>
        <taxon>Bacilli</taxon>
        <taxon>Bacillales</taxon>
        <taxon>Bacillaceae</taxon>
        <taxon>Virgibacillus</taxon>
    </lineage>
</organism>
<reference evidence="6" key="1">
    <citation type="submission" date="2016-11" db="EMBL/GenBank/DDBJ databases">
        <authorList>
            <person name="Varghese N."/>
            <person name="Submissions S."/>
        </authorList>
    </citation>
    <scope>NUCLEOTIDE SEQUENCE [LARGE SCALE GENOMIC DNA]</scope>
    <source>
        <strain evidence="6">CGMCC 1.6496</strain>
    </source>
</reference>
<dbReference type="EMBL" id="FQXD01000007">
    <property type="protein sequence ID" value="SHH44966.1"/>
    <property type="molecule type" value="Genomic_DNA"/>
</dbReference>
<dbReference type="InterPro" id="IPR050624">
    <property type="entry name" value="HTH-type_Tx_Regulator"/>
</dbReference>
<evidence type="ECO:0000259" key="4">
    <source>
        <dbReference type="PROSITE" id="PS50977"/>
    </source>
</evidence>
<keyword evidence="2 3" id="KW-0238">DNA-binding</keyword>
<evidence type="ECO:0000256" key="1">
    <source>
        <dbReference type="ARBA" id="ARBA00022491"/>
    </source>
</evidence>
<keyword evidence="6" id="KW-1185">Reference proteome</keyword>
<sequence>MSNPNTDPRMRRTRKLIIDSFITLSNKKEFKDITVTDITNEATINRATFYYHFEDKFDLLEQALEEGLITNITFDLSDYEEVNEDMIISTFIAITNFWNSLAHRCQSGYEDTISRIIIDKLTNIFYPILLKQHSISESSALKNTAIMLSWGMYGVSVEWRTNRQQSRKAFIQPIIPYILLGVNKKQ</sequence>
<proteinExistence type="predicted"/>
<accession>A0A1M5T2P9</accession>
<keyword evidence="1" id="KW-0678">Repressor</keyword>
<dbReference type="PANTHER" id="PTHR43479">
    <property type="entry name" value="ACREF/ENVCD OPERON REPRESSOR-RELATED"/>
    <property type="match status" value="1"/>
</dbReference>
<dbReference type="PANTHER" id="PTHR43479:SF7">
    <property type="entry name" value="TETR-FAMILY TRANSCRIPTIONAL REGULATOR"/>
    <property type="match status" value="1"/>
</dbReference>
<evidence type="ECO:0000313" key="6">
    <source>
        <dbReference type="Proteomes" id="UP000184079"/>
    </source>
</evidence>
<gene>
    <name evidence="5" type="ORF">SAMN05421807_10793</name>
</gene>
<dbReference type="InterPro" id="IPR009057">
    <property type="entry name" value="Homeodomain-like_sf"/>
</dbReference>
<dbReference type="GO" id="GO:0003677">
    <property type="term" value="F:DNA binding"/>
    <property type="evidence" value="ECO:0007669"/>
    <property type="project" value="UniProtKB-UniRule"/>
</dbReference>
<evidence type="ECO:0000256" key="3">
    <source>
        <dbReference type="PROSITE-ProRule" id="PRU00335"/>
    </source>
</evidence>
<dbReference type="InterPro" id="IPR001647">
    <property type="entry name" value="HTH_TetR"/>
</dbReference>
<dbReference type="Proteomes" id="UP000184079">
    <property type="component" value="Unassembled WGS sequence"/>
</dbReference>
<protein>
    <submittedName>
        <fullName evidence="5">Regulatory protein, tetR family</fullName>
    </submittedName>
</protein>